<evidence type="ECO:0000256" key="5">
    <source>
        <dbReference type="SAM" id="MobiDB-lite"/>
    </source>
</evidence>
<protein>
    <submittedName>
        <fullName evidence="7">Rieske (2Fe-2S) protein</fullName>
    </submittedName>
</protein>
<dbReference type="InterPro" id="IPR017941">
    <property type="entry name" value="Rieske_2Fe-2S"/>
</dbReference>
<keyword evidence="3" id="KW-0408">Iron</keyword>
<feature type="region of interest" description="Disordered" evidence="5">
    <location>
        <begin position="46"/>
        <end position="74"/>
    </location>
</feature>
<comment type="caution">
    <text evidence="7">The sequence shown here is derived from an EMBL/GenBank/DDBJ whole genome shotgun (WGS) entry which is preliminary data.</text>
</comment>
<proteinExistence type="predicted"/>
<dbReference type="GO" id="GO:0051537">
    <property type="term" value="F:2 iron, 2 sulfur cluster binding"/>
    <property type="evidence" value="ECO:0007669"/>
    <property type="project" value="UniProtKB-KW"/>
</dbReference>
<dbReference type="EMBL" id="JAJOMB010000015">
    <property type="protein sequence ID" value="MCD5314150.1"/>
    <property type="molecule type" value="Genomic_DNA"/>
</dbReference>
<dbReference type="GO" id="GO:0004497">
    <property type="term" value="F:monooxygenase activity"/>
    <property type="evidence" value="ECO:0007669"/>
    <property type="project" value="UniProtKB-ARBA"/>
</dbReference>
<dbReference type="Pfam" id="PF00355">
    <property type="entry name" value="Rieske"/>
    <property type="match status" value="1"/>
</dbReference>
<keyword evidence="2" id="KW-0479">Metal-binding</keyword>
<sequence length="169" mass="16484">MTATLRSTGEKQPAAEAASTGFSRRRAMTVCSLTLLGAAGLAACGGGSDDEASTGTGTSAPESSGSSGGSAGGQTIAAVSDIAEGEAAGFELDGDPIIVAMPAAEQPVAFSAVCPHQGATVQVQGDQLVCPLHNSIFEKDTGAFVSGPADGQGLTPVEVSVENGNIVTS</sequence>
<keyword evidence="8" id="KW-1185">Reference proteome</keyword>
<evidence type="ECO:0000256" key="2">
    <source>
        <dbReference type="ARBA" id="ARBA00022723"/>
    </source>
</evidence>
<feature type="region of interest" description="Disordered" evidence="5">
    <location>
        <begin position="1"/>
        <end position="20"/>
    </location>
</feature>
<dbReference type="AlphaFoldDB" id="A0A9X1NHJ2"/>
<dbReference type="PROSITE" id="PS51296">
    <property type="entry name" value="RIESKE"/>
    <property type="match status" value="1"/>
</dbReference>
<evidence type="ECO:0000256" key="1">
    <source>
        <dbReference type="ARBA" id="ARBA00022714"/>
    </source>
</evidence>
<evidence type="ECO:0000313" key="7">
    <source>
        <dbReference type="EMBL" id="MCD5314150.1"/>
    </source>
</evidence>
<dbReference type="Gene3D" id="2.102.10.10">
    <property type="entry name" value="Rieske [2Fe-2S] iron-sulphur domain"/>
    <property type="match status" value="1"/>
</dbReference>
<dbReference type="SUPFAM" id="SSF50022">
    <property type="entry name" value="ISP domain"/>
    <property type="match status" value="1"/>
</dbReference>
<reference evidence="7" key="1">
    <citation type="submission" date="2021-11" db="EMBL/GenBank/DDBJ databases">
        <title>Streptomyces corallinus and Kineosporia corallina sp. nov., two new coral-derived marine actinobacteria.</title>
        <authorList>
            <person name="Buangrab K."/>
            <person name="Sutthacheep M."/>
            <person name="Yeemin T."/>
            <person name="Harunari E."/>
            <person name="Igarashi Y."/>
            <person name="Sripreechasak P."/>
            <person name="Kanchanasin P."/>
            <person name="Tanasupawat S."/>
            <person name="Phongsopitanun W."/>
        </authorList>
    </citation>
    <scope>NUCLEOTIDE SEQUENCE</scope>
    <source>
        <strain evidence="7">JCM 31032</strain>
    </source>
</reference>
<feature type="compositionally biased region" description="Low complexity" evidence="5">
    <location>
        <begin position="53"/>
        <end position="65"/>
    </location>
</feature>
<keyword evidence="4" id="KW-0411">Iron-sulfur</keyword>
<dbReference type="CDD" id="cd03467">
    <property type="entry name" value="Rieske"/>
    <property type="match status" value="1"/>
</dbReference>
<name>A0A9X1NHJ2_9ACTN</name>
<gene>
    <name evidence="7" type="ORF">LR394_24885</name>
</gene>
<feature type="domain" description="Rieske" evidence="6">
    <location>
        <begin position="74"/>
        <end position="168"/>
    </location>
</feature>
<accession>A0A9X1NHJ2</accession>
<dbReference type="Proteomes" id="UP001138997">
    <property type="component" value="Unassembled WGS sequence"/>
</dbReference>
<dbReference type="InterPro" id="IPR036922">
    <property type="entry name" value="Rieske_2Fe-2S_sf"/>
</dbReference>
<organism evidence="7 8">
    <name type="scientific">Kineosporia babensis</name>
    <dbReference type="NCBI Taxonomy" id="499548"/>
    <lineage>
        <taxon>Bacteria</taxon>
        <taxon>Bacillati</taxon>
        <taxon>Actinomycetota</taxon>
        <taxon>Actinomycetes</taxon>
        <taxon>Kineosporiales</taxon>
        <taxon>Kineosporiaceae</taxon>
        <taxon>Kineosporia</taxon>
    </lineage>
</organism>
<evidence type="ECO:0000259" key="6">
    <source>
        <dbReference type="PROSITE" id="PS51296"/>
    </source>
</evidence>
<evidence type="ECO:0000256" key="4">
    <source>
        <dbReference type="ARBA" id="ARBA00023014"/>
    </source>
</evidence>
<dbReference type="RefSeq" id="WP_231446432.1">
    <property type="nucleotide sequence ID" value="NZ_JAJOMB010000015.1"/>
</dbReference>
<dbReference type="GO" id="GO:0016705">
    <property type="term" value="F:oxidoreductase activity, acting on paired donors, with incorporation or reduction of molecular oxygen"/>
    <property type="evidence" value="ECO:0007669"/>
    <property type="project" value="UniProtKB-ARBA"/>
</dbReference>
<dbReference type="GO" id="GO:0046872">
    <property type="term" value="F:metal ion binding"/>
    <property type="evidence" value="ECO:0007669"/>
    <property type="project" value="UniProtKB-KW"/>
</dbReference>
<evidence type="ECO:0000256" key="3">
    <source>
        <dbReference type="ARBA" id="ARBA00023004"/>
    </source>
</evidence>
<keyword evidence="1" id="KW-0001">2Fe-2S</keyword>
<evidence type="ECO:0000313" key="8">
    <source>
        <dbReference type="Proteomes" id="UP001138997"/>
    </source>
</evidence>